<evidence type="ECO:0000313" key="2">
    <source>
        <dbReference type="Proteomes" id="UP001432027"/>
    </source>
</evidence>
<name>A0AAV5SHC9_9BILA</name>
<protein>
    <submittedName>
        <fullName evidence="1">Uncharacterized protein</fullName>
    </submittedName>
</protein>
<gene>
    <name evidence="1" type="ORF">PENTCL1PPCAC_4440</name>
</gene>
<organism evidence="1 2">
    <name type="scientific">Pristionchus entomophagus</name>
    <dbReference type="NCBI Taxonomy" id="358040"/>
    <lineage>
        <taxon>Eukaryota</taxon>
        <taxon>Metazoa</taxon>
        <taxon>Ecdysozoa</taxon>
        <taxon>Nematoda</taxon>
        <taxon>Chromadorea</taxon>
        <taxon>Rhabditida</taxon>
        <taxon>Rhabditina</taxon>
        <taxon>Diplogasteromorpha</taxon>
        <taxon>Diplogasteroidea</taxon>
        <taxon>Neodiplogasteridae</taxon>
        <taxon>Pristionchus</taxon>
    </lineage>
</organism>
<dbReference type="Proteomes" id="UP001432027">
    <property type="component" value="Unassembled WGS sequence"/>
</dbReference>
<accession>A0AAV5SHC9</accession>
<feature type="non-terminal residue" evidence="1">
    <location>
        <position position="1"/>
    </location>
</feature>
<proteinExistence type="predicted"/>
<evidence type="ECO:0000313" key="1">
    <source>
        <dbReference type="EMBL" id="GMS82265.1"/>
    </source>
</evidence>
<sequence>FFRTSSLIGPQYSICLRSELFPSNRGRPMINSHRIADVDKCRLSHRMDQSNPLYAQSASMVECPFRSSYSCSHSLLPGEPFRTSIRVKMLHRPQQLCGPLFGVFSRILFNCVPQCSVT</sequence>
<keyword evidence="2" id="KW-1185">Reference proteome</keyword>
<dbReference type="AlphaFoldDB" id="A0AAV5SHC9"/>
<dbReference type="EMBL" id="BTSX01000002">
    <property type="protein sequence ID" value="GMS82265.1"/>
    <property type="molecule type" value="Genomic_DNA"/>
</dbReference>
<reference evidence="1" key="1">
    <citation type="submission" date="2023-10" db="EMBL/GenBank/DDBJ databases">
        <title>Genome assembly of Pristionchus species.</title>
        <authorList>
            <person name="Yoshida K."/>
            <person name="Sommer R.J."/>
        </authorList>
    </citation>
    <scope>NUCLEOTIDE SEQUENCE</scope>
    <source>
        <strain evidence="1">RS0144</strain>
    </source>
</reference>
<comment type="caution">
    <text evidence="1">The sequence shown here is derived from an EMBL/GenBank/DDBJ whole genome shotgun (WGS) entry which is preliminary data.</text>
</comment>